<reference evidence="1 2" key="1">
    <citation type="submission" date="2020-01" db="EMBL/GenBank/DDBJ databases">
        <title>Natronorubrum sp. JWXQ-INN 674 isolated from Inner Mongolia Autonomous Region of China.</title>
        <authorList>
            <person name="Xue Q."/>
        </authorList>
    </citation>
    <scope>NUCLEOTIDE SEQUENCE [LARGE SCALE GENOMIC DNA]</scope>
    <source>
        <strain evidence="1 2">JWXQ-INN-674</strain>
    </source>
</reference>
<dbReference type="AlphaFoldDB" id="A0A6B0VUE1"/>
<gene>
    <name evidence="1" type="ORF">GS429_19335</name>
</gene>
<keyword evidence="2" id="KW-1185">Reference proteome</keyword>
<evidence type="ECO:0000313" key="2">
    <source>
        <dbReference type="Proteomes" id="UP000434101"/>
    </source>
</evidence>
<sequence length="390" mass="41809">MEGTHTEHLVHRIATLRDRLDAGMDRREFLRTLATGGYALGVAQFLGVDDFLAADDGEVPIVTAFVRSDPEDPLSLEERTRYVPAEWYAAVEKALEINELLAQRAFTGYLGSAVVPGSYESGSASISVGIDSGADSLRETFDGLLDGVSFNIETIVDIEDLEEGPDDFDPRILGSISGGSVPGGVACETSGSIATLGPVLYDPDGDQQLFVTAEHAFEGGAEPDSDQLSLPLQEADTVELGTVEHSHPVEDIVTVAPGGQIEPSTALDTPSPTRVRGQLTRYGLADLIARGENLEKVGAVTGHTTGKIQGIDAVTCFTDDFCRRGQIRWGGEMDLTDGDSGSVSYYDDPVGADEDVLVAGFNNARTWWPGQSYVWGVGAYRMTEMYGYHF</sequence>
<accession>A0A6B0VUE1</accession>
<dbReference type="EMBL" id="WUYX01000069">
    <property type="protein sequence ID" value="MXV64179.1"/>
    <property type="molecule type" value="Genomic_DNA"/>
</dbReference>
<proteinExistence type="predicted"/>
<evidence type="ECO:0000313" key="1">
    <source>
        <dbReference type="EMBL" id="MXV64179.1"/>
    </source>
</evidence>
<dbReference type="RefSeq" id="WP_160067224.1">
    <property type="nucleotide sequence ID" value="NZ_WUYX01000069.1"/>
</dbReference>
<name>A0A6B0VUE1_9EURY</name>
<dbReference type="OrthoDB" id="333539at2157"/>
<comment type="caution">
    <text evidence="1">The sequence shown here is derived from an EMBL/GenBank/DDBJ whole genome shotgun (WGS) entry which is preliminary data.</text>
</comment>
<organism evidence="1 2">
    <name type="scientific">Natronorubrum halalkaliphilum</name>
    <dbReference type="NCBI Taxonomy" id="2691917"/>
    <lineage>
        <taxon>Archaea</taxon>
        <taxon>Methanobacteriati</taxon>
        <taxon>Methanobacteriota</taxon>
        <taxon>Stenosarchaea group</taxon>
        <taxon>Halobacteria</taxon>
        <taxon>Halobacteriales</taxon>
        <taxon>Natrialbaceae</taxon>
        <taxon>Natronorubrum</taxon>
    </lineage>
</organism>
<dbReference type="Proteomes" id="UP000434101">
    <property type="component" value="Unassembled WGS sequence"/>
</dbReference>
<protein>
    <submittedName>
        <fullName evidence="1">Uncharacterized protein</fullName>
    </submittedName>
</protein>